<reference evidence="1" key="1">
    <citation type="submission" date="2017-05" db="EMBL/GenBank/DDBJ databases">
        <authorList>
            <person name="Varghese N."/>
            <person name="Submissions S."/>
        </authorList>
    </citation>
    <scope>NUCLEOTIDE SEQUENCE</scope>
    <source>
        <strain evidence="1">DSM 18763</strain>
    </source>
</reference>
<dbReference type="Proteomes" id="UP001157947">
    <property type="component" value="Unassembled WGS sequence"/>
</dbReference>
<gene>
    <name evidence="1" type="ORF">SAMN06264868_12015</name>
</gene>
<dbReference type="AlphaFoldDB" id="A0AA45WP40"/>
<protein>
    <submittedName>
        <fullName evidence="1">Uncharacterized protein</fullName>
    </submittedName>
</protein>
<comment type="caution">
    <text evidence="1">The sequence shown here is derived from an EMBL/GenBank/DDBJ whole genome shotgun (WGS) entry which is preliminary data.</text>
</comment>
<accession>A0AA45WP40</accession>
<dbReference type="EMBL" id="FXTX01000020">
    <property type="protein sequence ID" value="SMP20134.1"/>
    <property type="molecule type" value="Genomic_DNA"/>
</dbReference>
<evidence type="ECO:0000313" key="2">
    <source>
        <dbReference type="Proteomes" id="UP001157947"/>
    </source>
</evidence>
<dbReference type="Pfam" id="PF17269">
    <property type="entry name" value="DUF5335"/>
    <property type="match status" value="1"/>
</dbReference>
<name>A0AA45WP40_9AQUI</name>
<organism evidence="1 2">
    <name type="scientific">Venenivibrio stagnispumantis</name>
    <dbReference type="NCBI Taxonomy" id="407998"/>
    <lineage>
        <taxon>Bacteria</taxon>
        <taxon>Pseudomonadati</taxon>
        <taxon>Aquificota</taxon>
        <taxon>Aquificia</taxon>
        <taxon>Aquificales</taxon>
        <taxon>Hydrogenothermaceae</taxon>
        <taxon>Venenivibrio</taxon>
    </lineage>
</organism>
<dbReference type="InterPro" id="IPR035223">
    <property type="entry name" value="DUF5335"/>
</dbReference>
<keyword evidence="2" id="KW-1185">Reference proteome</keyword>
<sequence length="108" mass="12599">MVRKLEKQEWEKFFDNVSKNLGARLVEIEIVNEEIGDQVETEAQPLVGLFYDPKDDEFVVEAEHHTHIIPKPKEIYVEEDIDGLKLVEVIKEDGEKEIIRIKTPQSLK</sequence>
<dbReference type="RefSeq" id="WP_265134809.1">
    <property type="nucleotide sequence ID" value="NZ_FXTX01000020.1"/>
</dbReference>
<evidence type="ECO:0000313" key="1">
    <source>
        <dbReference type="EMBL" id="SMP20134.1"/>
    </source>
</evidence>
<proteinExistence type="predicted"/>